<dbReference type="GO" id="GO:0006412">
    <property type="term" value="P:translation"/>
    <property type="evidence" value="ECO:0007669"/>
    <property type="project" value="TreeGrafter"/>
</dbReference>
<dbReference type="InterPro" id="IPR036847">
    <property type="entry name" value="RimP_C_sf"/>
</dbReference>
<dbReference type="Pfam" id="PF17384">
    <property type="entry name" value="DUF150_C"/>
    <property type="match status" value="1"/>
</dbReference>
<feature type="domain" description="Ribosome maturation factor RimP N-terminal" evidence="5">
    <location>
        <begin position="14"/>
        <end position="95"/>
    </location>
</feature>
<comment type="function">
    <text evidence="3">Required for maturation of 30S ribosomal subunits.</text>
</comment>
<dbReference type="KEGG" id="dni:HX89_09440"/>
<dbReference type="GeneID" id="41841362"/>
<dbReference type="GO" id="GO:0005829">
    <property type="term" value="C:cytosol"/>
    <property type="evidence" value="ECO:0007669"/>
    <property type="project" value="TreeGrafter"/>
</dbReference>
<dbReference type="AlphaFoldDB" id="A0A075JM48"/>
<dbReference type="Proteomes" id="UP000027986">
    <property type="component" value="Chromosome"/>
</dbReference>
<sequence>MSNSEQTIIDTILPKLEPLGLLVEDVTVVPAGKRRLVRVLVDRDVALETAVEESIEPVTLDEVTDATRVIDAELEASDVMGEQPYVLEVSSPGTDRPLTLPRHFARNVGRLVTVTLDDESRVAGRITRADDQTVEVTPEQGGKKAGAATDAEPARLNYTSITGAKVQVEFTRGDDADAVGEDV</sequence>
<name>A0A075JM48_9MICO</name>
<comment type="subcellular location">
    <subcellularLocation>
        <location evidence="3">Cytoplasm</location>
    </subcellularLocation>
</comment>
<dbReference type="HAMAP" id="MF_01077">
    <property type="entry name" value="RimP"/>
    <property type="match status" value="1"/>
</dbReference>
<comment type="similarity">
    <text evidence="3">Belongs to the RimP family.</text>
</comment>
<dbReference type="GO" id="GO:0000028">
    <property type="term" value="P:ribosomal small subunit assembly"/>
    <property type="evidence" value="ECO:0007669"/>
    <property type="project" value="TreeGrafter"/>
</dbReference>
<dbReference type="Gene3D" id="3.30.300.70">
    <property type="entry name" value="RimP-like superfamily, N-terminal"/>
    <property type="match status" value="1"/>
</dbReference>
<dbReference type="eggNOG" id="COG0779">
    <property type="taxonomic scope" value="Bacteria"/>
</dbReference>
<dbReference type="HOGENOM" id="CLU_070525_3_0_11"/>
<dbReference type="OrthoDB" id="9805006at2"/>
<protein>
    <recommendedName>
        <fullName evidence="3">Ribosome maturation factor RimP</fullName>
    </recommendedName>
</protein>
<dbReference type="PANTHER" id="PTHR33867:SF1">
    <property type="entry name" value="RIBOSOME MATURATION FACTOR RIMP"/>
    <property type="match status" value="1"/>
</dbReference>
<evidence type="ECO:0000256" key="2">
    <source>
        <dbReference type="ARBA" id="ARBA00022517"/>
    </source>
</evidence>
<evidence type="ECO:0000313" key="7">
    <source>
        <dbReference type="EMBL" id="AIF41133.1"/>
    </source>
</evidence>
<gene>
    <name evidence="3" type="primary">rimP</name>
    <name evidence="7" type="ORF">HX89_09440</name>
</gene>
<dbReference type="InterPro" id="IPR035956">
    <property type="entry name" value="RimP_N_sf"/>
</dbReference>
<dbReference type="Pfam" id="PF02576">
    <property type="entry name" value="RimP_N"/>
    <property type="match status" value="1"/>
</dbReference>
<dbReference type="PANTHER" id="PTHR33867">
    <property type="entry name" value="RIBOSOME MATURATION FACTOR RIMP"/>
    <property type="match status" value="1"/>
</dbReference>
<dbReference type="InterPro" id="IPR028998">
    <property type="entry name" value="RimP_C"/>
</dbReference>
<keyword evidence="2 3" id="KW-0690">Ribosome biogenesis</keyword>
<accession>A0A075JM48</accession>
<evidence type="ECO:0000313" key="8">
    <source>
        <dbReference type="Proteomes" id="UP000027986"/>
    </source>
</evidence>
<dbReference type="InterPro" id="IPR028989">
    <property type="entry name" value="RimP_N"/>
</dbReference>
<keyword evidence="8" id="KW-1185">Reference proteome</keyword>
<dbReference type="InterPro" id="IPR003728">
    <property type="entry name" value="Ribosome_maturation_RimP"/>
</dbReference>
<evidence type="ECO:0000259" key="5">
    <source>
        <dbReference type="Pfam" id="PF02576"/>
    </source>
</evidence>
<dbReference type="RefSeq" id="WP_038568736.1">
    <property type="nucleotide sequence ID" value="NZ_CP008889.1"/>
</dbReference>
<reference evidence="7 8" key="1">
    <citation type="submission" date="2014-07" db="EMBL/GenBank/DDBJ databases">
        <title>Genome Sequencing of Dermacoccus nishinomiyaensis.</title>
        <authorList>
            <person name="Hong K.W."/>
            <person name="Chan K.G."/>
        </authorList>
    </citation>
    <scope>NUCLEOTIDE SEQUENCE [LARGE SCALE GENOMIC DNA]</scope>
    <source>
        <strain evidence="7 8">M25</strain>
    </source>
</reference>
<dbReference type="EMBL" id="CP008889">
    <property type="protein sequence ID" value="AIF41133.1"/>
    <property type="molecule type" value="Genomic_DNA"/>
</dbReference>
<evidence type="ECO:0000256" key="4">
    <source>
        <dbReference type="SAM" id="MobiDB-lite"/>
    </source>
</evidence>
<feature type="domain" description="Ribosome maturation factor RimP C-terminal" evidence="6">
    <location>
        <begin position="98"/>
        <end position="170"/>
    </location>
</feature>
<dbReference type="SUPFAM" id="SSF74942">
    <property type="entry name" value="YhbC-like, C-terminal domain"/>
    <property type="match status" value="1"/>
</dbReference>
<evidence type="ECO:0000256" key="1">
    <source>
        <dbReference type="ARBA" id="ARBA00022490"/>
    </source>
</evidence>
<feature type="region of interest" description="Disordered" evidence="4">
    <location>
        <begin position="132"/>
        <end position="152"/>
    </location>
</feature>
<evidence type="ECO:0000256" key="3">
    <source>
        <dbReference type="HAMAP-Rule" id="MF_01077"/>
    </source>
</evidence>
<evidence type="ECO:0000259" key="6">
    <source>
        <dbReference type="Pfam" id="PF17384"/>
    </source>
</evidence>
<dbReference type="SUPFAM" id="SSF75420">
    <property type="entry name" value="YhbC-like, N-terminal domain"/>
    <property type="match status" value="1"/>
</dbReference>
<dbReference type="CDD" id="cd01734">
    <property type="entry name" value="YlxS_C"/>
    <property type="match status" value="1"/>
</dbReference>
<proteinExistence type="inferred from homology"/>
<organism evidence="7 8">
    <name type="scientific">Dermacoccus nishinomiyaensis</name>
    <dbReference type="NCBI Taxonomy" id="1274"/>
    <lineage>
        <taxon>Bacteria</taxon>
        <taxon>Bacillati</taxon>
        <taxon>Actinomycetota</taxon>
        <taxon>Actinomycetes</taxon>
        <taxon>Micrococcales</taxon>
        <taxon>Dermacoccaceae</taxon>
        <taxon>Dermacoccus</taxon>
    </lineage>
</organism>
<keyword evidence="1 3" id="KW-0963">Cytoplasm</keyword>